<dbReference type="EMBL" id="CP003219">
    <property type="protein sequence ID" value="AEW94234.1"/>
    <property type="molecule type" value="Genomic_DNA"/>
</dbReference>
<dbReference type="OrthoDB" id="3293636at2"/>
<dbReference type="STRING" id="1003195.SCATT_18630"/>
<proteinExistence type="predicted"/>
<sequence length="170" mass="16936">MRRGLAHAGAWAAATGTAVALSWLGVHAVLAGTVYDPPRALPVPAGGPGAQPVPSVSAVASAPPAPRPSVSAPARPSPSVPPAPSTPAAPSATPGSGGGVRGYQVTGGRVALDMGASSATLVSATPEPGWSMRVWKQPGWIRVDFTSGNRTSSVFCTWNGHPPTVQTYGS</sequence>
<feature type="compositionally biased region" description="Low complexity" evidence="1">
    <location>
        <begin position="50"/>
        <end position="74"/>
    </location>
</feature>
<evidence type="ECO:0000256" key="1">
    <source>
        <dbReference type="SAM" id="MobiDB-lite"/>
    </source>
</evidence>
<dbReference type="AlphaFoldDB" id="G8WRV0"/>
<reference evidence="3" key="1">
    <citation type="submission" date="2011-12" db="EMBL/GenBank/DDBJ databases">
        <title>Complete genome sequence of Streptomyces cattleya strain DSM 46488.</title>
        <authorList>
            <person name="Ou H.-Y."/>
            <person name="Li P."/>
            <person name="Zhao C."/>
            <person name="O'Hagan D."/>
            <person name="Deng Z."/>
        </authorList>
    </citation>
    <scope>NUCLEOTIDE SEQUENCE [LARGE SCALE GENOMIC DNA]</scope>
    <source>
        <strain evidence="3">ATCC 35852 / DSM 46488 / JCM 4925 / NBRC 14057 / NRRL 8057</strain>
    </source>
</reference>
<evidence type="ECO:0000313" key="3">
    <source>
        <dbReference type="Proteomes" id="UP000007842"/>
    </source>
</evidence>
<dbReference type="RefSeq" id="WP_014627722.1">
    <property type="nucleotide sequence ID" value="NC_016111.1"/>
</dbReference>
<name>G8WRV0_STREN</name>
<protein>
    <submittedName>
        <fullName evidence="2">Putative secreted protein</fullName>
    </submittedName>
</protein>
<dbReference type="Proteomes" id="UP000007842">
    <property type="component" value="Chromosome"/>
</dbReference>
<dbReference type="PATRIC" id="fig|1003195.29.peg.1872"/>
<keyword evidence="3" id="KW-1185">Reference proteome</keyword>
<evidence type="ECO:0000313" key="2">
    <source>
        <dbReference type="EMBL" id="AEW94234.1"/>
    </source>
</evidence>
<gene>
    <name evidence="2" type="ordered locus">SCATT_18630</name>
</gene>
<organism evidence="2 3">
    <name type="scientific">Streptantibioticus cattleyicolor (strain ATCC 35852 / DSM 46488 / JCM 4925 / NBRC 14057 / NRRL 8057)</name>
    <name type="common">Streptomyces cattleya</name>
    <dbReference type="NCBI Taxonomy" id="1003195"/>
    <lineage>
        <taxon>Bacteria</taxon>
        <taxon>Bacillati</taxon>
        <taxon>Actinomycetota</taxon>
        <taxon>Actinomycetes</taxon>
        <taxon>Kitasatosporales</taxon>
        <taxon>Streptomycetaceae</taxon>
        <taxon>Streptantibioticus</taxon>
    </lineage>
</organism>
<dbReference type="HOGENOM" id="CLU_1377489_0_0_11"/>
<dbReference type="KEGG" id="scy:SCATT_18630"/>
<accession>G8WRV0</accession>
<feature type="compositionally biased region" description="Pro residues" evidence="1">
    <location>
        <begin position="75"/>
        <end position="87"/>
    </location>
</feature>
<feature type="region of interest" description="Disordered" evidence="1">
    <location>
        <begin position="45"/>
        <end position="104"/>
    </location>
</feature>